<evidence type="ECO:0000256" key="4">
    <source>
        <dbReference type="ARBA" id="ARBA00047867"/>
    </source>
</evidence>
<name>A0A0D2MXH1_9CHLO</name>
<dbReference type="InterPro" id="IPR006095">
    <property type="entry name" value="Glu/Leu/Phe/Val/Trp_DH"/>
</dbReference>
<reference evidence="8 9" key="1">
    <citation type="journal article" date="2013" name="BMC Genomics">
        <title>Reconstruction of the lipid metabolism for the microalga Monoraphidium neglectum from its genome sequence reveals characteristics suitable for biofuel production.</title>
        <authorList>
            <person name="Bogen C."/>
            <person name="Al-Dilaimi A."/>
            <person name="Albersmeier A."/>
            <person name="Wichmann J."/>
            <person name="Grundmann M."/>
            <person name="Rupp O."/>
            <person name="Lauersen K.J."/>
            <person name="Blifernez-Klassen O."/>
            <person name="Kalinowski J."/>
            <person name="Goesmann A."/>
            <person name="Mussgnug J.H."/>
            <person name="Kruse O."/>
        </authorList>
    </citation>
    <scope>NUCLEOTIDE SEQUENCE [LARGE SCALE GENOMIC DNA]</scope>
    <source>
        <strain evidence="8 9">SAG 48.87</strain>
    </source>
</reference>
<evidence type="ECO:0000259" key="7">
    <source>
        <dbReference type="SMART" id="SM00839"/>
    </source>
</evidence>
<dbReference type="GO" id="GO:0005739">
    <property type="term" value="C:mitochondrion"/>
    <property type="evidence" value="ECO:0007669"/>
    <property type="project" value="TreeGrafter"/>
</dbReference>
<proteinExistence type="inferred from homology"/>
<dbReference type="EMBL" id="KK102013">
    <property type="protein sequence ID" value="KIY98935.1"/>
    <property type="molecule type" value="Genomic_DNA"/>
</dbReference>
<dbReference type="InterPro" id="IPR033922">
    <property type="entry name" value="NAD_bind_Glu_DH"/>
</dbReference>
<dbReference type="PANTHER" id="PTHR11606">
    <property type="entry name" value="GLUTAMATE DEHYDROGENASE"/>
    <property type="match status" value="1"/>
</dbReference>
<keyword evidence="3" id="KW-0520">NAD</keyword>
<comment type="similarity">
    <text evidence="6">Belongs to the Glu/Leu/Phe/Val dehydrogenases family.</text>
</comment>
<protein>
    <recommendedName>
        <fullName evidence="1">glutamate dehydrogenase [NAD(P)(+)]</fullName>
        <ecNumber evidence="1">1.4.1.3</ecNumber>
    </recommendedName>
</protein>
<comment type="catalytic activity">
    <reaction evidence="5">
        <text>L-glutamate + NADP(+) + H2O = 2-oxoglutarate + NH4(+) + NADPH + H(+)</text>
        <dbReference type="Rhea" id="RHEA:11612"/>
        <dbReference type="ChEBI" id="CHEBI:15377"/>
        <dbReference type="ChEBI" id="CHEBI:15378"/>
        <dbReference type="ChEBI" id="CHEBI:16810"/>
        <dbReference type="ChEBI" id="CHEBI:28938"/>
        <dbReference type="ChEBI" id="CHEBI:29985"/>
        <dbReference type="ChEBI" id="CHEBI:57783"/>
        <dbReference type="ChEBI" id="CHEBI:58349"/>
        <dbReference type="EC" id="1.4.1.3"/>
    </reaction>
</comment>
<dbReference type="PANTHER" id="PTHR11606:SF24">
    <property type="entry name" value="NAD-SPECIFIC GLUTAMATE DEHYDROGENASE"/>
    <property type="match status" value="1"/>
</dbReference>
<keyword evidence="2 6" id="KW-0560">Oxidoreductase</keyword>
<dbReference type="GeneID" id="25741901"/>
<dbReference type="Proteomes" id="UP000054498">
    <property type="component" value="Unassembled WGS sequence"/>
</dbReference>
<comment type="catalytic activity">
    <reaction evidence="4">
        <text>L-glutamate + NAD(+) + H2O = 2-oxoglutarate + NH4(+) + NADH + H(+)</text>
        <dbReference type="Rhea" id="RHEA:15133"/>
        <dbReference type="ChEBI" id="CHEBI:15377"/>
        <dbReference type="ChEBI" id="CHEBI:15378"/>
        <dbReference type="ChEBI" id="CHEBI:16810"/>
        <dbReference type="ChEBI" id="CHEBI:28938"/>
        <dbReference type="ChEBI" id="CHEBI:29985"/>
        <dbReference type="ChEBI" id="CHEBI:57540"/>
        <dbReference type="ChEBI" id="CHEBI:57945"/>
        <dbReference type="EC" id="1.4.1.3"/>
    </reaction>
</comment>
<evidence type="ECO:0000256" key="2">
    <source>
        <dbReference type="ARBA" id="ARBA00023002"/>
    </source>
</evidence>
<accession>A0A0D2MXH1</accession>
<dbReference type="EC" id="1.4.1.3" evidence="1"/>
<evidence type="ECO:0000256" key="3">
    <source>
        <dbReference type="ARBA" id="ARBA00023027"/>
    </source>
</evidence>
<dbReference type="PRINTS" id="PR00082">
    <property type="entry name" value="GLFDHDRGNASE"/>
</dbReference>
<keyword evidence="9" id="KW-1185">Reference proteome</keyword>
<gene>
    <name evidence="8" type="ORF">MNEG_9026</name>
</gene>
<dbReference type="OrthoDB" id="6718861at2759"/>
<dbReference type="GO" id="GO:0004354">
    <property type="term" value="F:glutamate dehydrogenase (NADP+) activity"/>
    <property type="evidence" value="ECO:0007669"/>
    <property type="project" value="RHEA"/>
</dbReference>
<sequence length="212" mass="22710">MTTIGKSTFVIQGFGKVGSSLARHLHDLGGKVVAIADSRGATFNEGGVDVPRLLGHVYRGGSLWDFSGGTPLPSDADFLCIPCDVLVPAALGGVINARTAPRLQCKAVVEAANAPTTAEGDAILRARGIPVLPDVYANGGGIIVSFFEWVQNLQNFRWDEDDVTRRLDRYMTDSFRDIHRVSKDRGVPLRVAAYLTAVQRVAASEVNRGFAG</sequence>
<dbReference type="GO" id="GO:0004352">
    <property type="term" value="F:glutamate dehydrogenase (NAD+) activity"/>
    <property type="evidence" value="ECO:0007669"/>
    <property type="project" value="RHEA"/>
</dbReference>
<dbReference type="Pfam" id="PF00208">
    <property type="entry name" value="ELFV_dehydrog"/>
    <property type="match status" value="1"/>
</dbReference>
<feature type="domain" description="Glutamate/phenylalanine/leucine/valine/L-tryptophan dehydrogenase C-terminal" evidence="7">
    <location>
        <begin position="3"/>
        <end position="209"/>
    </location>
</feature>
<evidence type="ECO:0000256" key="1">
    <source>
        <dbReference type="ARBA" id="ARBA00012889"/>
    </source>
</evidence>
<dbReference type="AlphaFoldDB" id="A0A0D2MXH1"/>
<dbReference type="KEGG" id="mng:MNEG_9026"/>
<evidence type="ECO:0000256" key="5">
    <source>
        <dbReference type="ARBA" id="ARBA00048577"/>
    </source>
</evidence>
<dbReference type="GO" id="GO:0006538">
    <property type="term" value="P:L-glutamate catabolic process"/>
    <property type="evidence" value="ECO:0007669"/>
    <property type="project" value="TreeGrafter"/>
</dbReference>
<dbReference type="InterPro" id="IPR006096">
    <property type="entry name" value="Glu/Leu/Phe/Val/Trp_DH_C"/>
</dbReference>
<dbReference type="Gene3D" id="3.40.50.720">
    <property type="entry name" value="NAD(P)-binding Rossmann-like Domain"/>
    <property type="match status" value="1"/>
</dbReference>
<evidence type="ECO:0000256" key="6">
    <source>
        <dbReference type="RuleBase" id="RU004417"/>
    </source>
</evidence>
<evidence type="ECO:0000313" key="8">
    <source>
        <dbReference type="EMBL" id="KIY98935.1"/>
    </source>
</evidence>
<organism evidence="8 9">
    <name type="scientific">Monoraphidium neglectum</name>
    <dbReference type="NCBI Taxonomy" id="145388"/>
    <lineage>
        <taxon>Eukaryota</taxon>
        <taxon>Viridiplantae</taxon>
        <taxon>Chlorophyta</taxon>
        <taxon>core chlorophytes</taxon>
        <taxon>Chlorophyceae</taxon>
        <taxon>CS clade</taxon>
        <taxon>Sphaeropleales</taxon>
        <taxon>Selenastraceae</taxon>
        <taxon>Monoraphidium</taxon>
    </lineage>
</organism>
<dbReference type="CDD" id="cd01076">
    <property type="entry name" value="NAD_bind_1_Glu_DH"/>
    <property type="match status" value="1"/>
</dbReference>
<dbReference type="InterPro" id="IPR036291">
    <property type="entry name" value="NAD(P)-bd_dom_sf"/>
</dbReference>
<evidence type="ECO:0000313" key="9">
    <source>
        <dbReference type="Proteomes" id="UP000054498"/>
    </source>
</evidence>
<dbReference type="SMART" id="SM00839">
    <property type="entry name" value="ELFV_dehydrog"/>
    <property type="match status" value="1"/>
</dbReference>
<dbReference type="SUPFAM" id="SSF51735">
    <property type="entry name" value="NAD(P)-binding Rossmann-fold domains"/>
    <property type="match status" value="1"/>
</dbReference>
<dbReference type="RefSeq" id="XP_013897955.1">
    <property type="nucleotide sequence ID" value="XM_014042501.1"/>
</dbReference>
<dbReference type="STRING" id="145388.A0A0D2MXH1"/>